<sequence length="340" mass="37140">MAFWARIHVILCACLLSSFAWAQSGLPVKKLTLAGPAAGVSNALIHLVASNGLADIAEETEFVLWSNPDQLRALTLSGKADFLAAPTNVAANLYNRGVPLKLINVSQWGVLWMISRDADKKTLADFKGEEIAIPFRADMPDIVFTHLAEKQGIDPRRDFKLNYSATPMDAMQLLITRRVNHALLAEPAVSMALRKTKSFPVSIIAPELHRSVDLQQEWGRLMSTEARIPQAGITVLGETANNAQLVSAFEAAYARANQWCIDNAEACGKEVAAQIKLLMPEAVADALQHQNNHYATASAARSELEAFYQVLLKRQPASVGGKLPDEGFYFSASKTQQVTE</sequence>
<dbReference type="Pfam" id="PF09084">
    <property type="entry name" value="NMT1"/>
    <property type="match status" value="1"/>
</dbReference>
<reference evidence="3 4" key="1">
    <citation type="submission" date="2019-03" db="EMBL/GenBank/DDBJ databases">
        <title>Genomic Encyclopedia of Type Strains, Phase IV (KMG-IV): sequencing the most valuable type-strain genomes for metagenomic binning, comparative biology and taxonomic classification.</title>
        <authorList>
            <person name="Goeker M."/>
        </authorList>
    </citation>
    <scope>NUCLEOTIDE SEQUENCE [LARGE SCALE GENOMIC DNA]</scope>
    <source>
        <strain evidence="3 4">DSM 28679</strain>
    </source>
</reference>
<evidence type="ECO:0000313" key="3">
    <source>
        <dbReference type="EMBL" id="TDQ36676.1"/>
    </source>
</evidence>
<dbReference type="OrthoDB" id="9814375at2"/>
<protein>
    <submittedName>
        <fullName evidence="3">NitT/TauT family transport system substrate-binding protein</fullName>
    </submittedName>
</protein>
<dbReference type="EMBL" id="SNYK01000011">
    <property type="protein sequence ID" value="TDQ36676.1"/>
    <property type="molecule type" value="Genomic_DNA"/>
</dbReference>
<evidence type="ECO:0000256" key="1">
    <source>
        <dbReference type="SAM" id="SignalP"/>
    </source>
</evidence>
<keyword evidence="1" id="KW-0732">Signal</keyword>
<dbReference type="PANTHER" id="PTHR30024:SF46">
    <property type="entry name" value="ABC TRANSPORTER, SUBSTRATE-BINDING LIPOPROTEIN"/>
    <property type="match status" value="1"/>
</dbReference>
<comment type="caution">
    <text evidence="3">The sequence shown here is derived from an EMBL/GenBank/DDBJ whole genome shotgun (WGS) entry which is preliminary data.</text>
</comment>
<dbReference type="AlphaFoldDB" id="A0A4R6TU73"/>
<dbReference type="InterPro" id="IPR027024">
    <property type="entry name" value="UCP027386_ABC_sbc_TM0202"/>
</dbReference>
<organism evidence="3 4">
    <name type="scientific">Thiopseudomonas denitrificans</name>
    <dbReference type="NCBI Taxonomy" id="1501432"/>
    <lineage>
        <taxon>Bacteria</taxon>
        <taxon>Pseudomonadati</taxon>
        <taxon>Pseudomonadota</taxon>
        <taxon>Gammaproteobacteria</taxon>
        <taxon>Pseudomonadales</taxon>
        <taxon>Pseudomonadaceae</taxon>
        <taxon>Thiopseudomonas</taxon>
    </lineage>
</organism>
<dbReference type="PANTHER" id="PTHR30024">
    <property type="entry name" value="ALIPHATIC SULFONATES-BINDING PROTEIN-RELATED"/>
    <property type="match status" value="1"/>
</dbReference>
<feature type="signal peptide" evidence="1">
    <location>
        <begin position="1"/>
        <end position="22"/>
    </location>
</feature>
<feature type="domain" description="SsuA/THI5-like" evidence="2">
    <location>
        <begin position="66"/>
        <end position="263"/>
    </location>
</feature>
<dbReference type="Proteomes" id="UP000294575">
    <property type="component" value="Unassembled WGS sequence"/>
</dbReference>
<dbReference type="PIRSF" id="PIRSF027386">
    <property type="entry name" value="UCP027386_ABC_sbc_TM0202"/>
    <property type="match status" value="1"/>
</dbReference>
<evidence type="ECO:0000313" key="4">
    <source>
        <dbReference type="Proteomes" id="UP000294575"/>
    </source>
</evidence>
<dbReference type="SUPFAM" id="SSF53850">
    <property type="entry name" value="Periplasmic binding protein-like II"/>
    <property type="match status" value="1"/>
</dbReference>
<dbReference type="Gene3D" id="3.40.190.10">
    <property type="entry name" value="Periplasmic binding protein-like II"/>
    <property type="match status" value="2"/>
</dbReference>
<gene>
    <name evidence="3" type="ORF">DFQ45_11157</name>
</gene>
<proteinExistence type="predicted"/>
<accession>A0A4R6TU73</accession>
<keyword evidence="4" id="KW-1185">Reference proteome</keyword>
<feature type="chain" id="PRO_5020841234" evidence="1">
    <location>
        <begin position="23"/>
        <end position="340"/>
    </location>
</feature>
<name>A0A4R6TU73_9GAMM</name>
<dbReference type="InterPro" id="IPR015168">
    <property type="entry name" value="SsuA/THI5"/>
</dbReference>
<dbReference type="RefSeq" id="WP_101496436.1">
    <property type="nucleotide sequence ID" value="NZ_LNJZ01000005.1"/>
</dbReference>
<evidence type="ECO:0000259" key="2">
    <source>
        <dbReference type="Pfam" id="PF09084"/>
    </source>
</evidence>